<name>A0A2T3Z9P2_TRIA4</name>
<evidence type="ECO:0000313" key="1">
    <source>
        <dbReference type="EMBL" id="PTB41515.1"/>
    </source>
</evidence>
<reference evidence="1 2" key="1">
    <citation type="submission" date="2016-07" db="EMBL/GenBank/DDBJ databases">
        <title>Multiple horizontal gene transfer events from other fungi enriched the ability of initially mycotrophic Trichoderma (Ascomycota) to feed on dead plant biomass.</title>
        <authorList>
            <consortium name="DOE Joint Genome Institute"/>
            <person name="Aerts A."/>
            <person name="Atanasova L."/>
            <person name="Chenthamara K."/>
            <person name="Zhang J."/>
            <person name="Grujic M."/>
            <person name="Henrissat B."/>
            <person name="Kuo A."/>
            <person name="Salamov A."/>
            <person name="Lipzen A."/>
            <person name="Labutti K."/>
            <person name="Barry K."/>
            <person name="Miao Y."/>
            <person name="Rahimi M.J."/>
            <person name="Shen Q."/>
            <person name="Grigoriev I.V."/>
            <person name="Kubicek C.P."/>
            <person name="Druzhinina I.S."/>
        </authorList>
    </citation>
    <scope>NUCLEOTIDE SEQUENCE [LARGE SCALE GENOMIC DNA]</scope>
    <source>
        <strain evidence="1 2">CBS 433.97</strain>
    </source>
</reference>
<dbReference type="Proteomes" id="UP000240493">
    <property type="component" value="Unassembled WGS sequence"/>
</dbReference>
<accession>A0A2T3Z9P2</accession>
<dbReference type="AlphaFoldDB" id="A0A2T3Z9P2"/>
<dbReference type="OrthoDB" id="10064708at2759"/>
<evidence type="ECO:0000313" key="2">
    <source>
        <dbReference type="Proteomes" id="UP000240493"/>
    </source>
</evidence>
<organism evidence="1 2">
    <name type="scientific">Trichoderma asperellum (strain ATCC 204424 / CBS 433.97 / NBRC 101777)</name>
    <dbReference type="NCBI Taxonomy" id="1042311"/>
    <lineage>
        <taxon>Eukaryota</taxon>
        <taxon>Fungi</taxon>
        <taxon>Dikarya</taxon>
        <taxon>Ascomycota</taxon>
        <taxon>Pezizomycotina</taxon>
        <taxon>Sordariomycetes</taxon>
        <taxon>Hypocreomycetidae</taxon>
        <taxon>Hypocreales</taxon>
        <taxon>Hypocreaceae</taxon>
        <taxon>Trichoderma</taxon>
    </lineage>
</organism>
<gene>
    <name evidence="1" type="ORF">M441DRAFT_138936</name>
</gene>
<protein>
    <submittedName>
        <fullName evidence="1">Uncharacterized protein</fullName>
    </submittedName>
</protein>
<dbReference type="EMBL" id="KZ679261">
    <property type="protein sequence ID" value="PTB41515.1"/>
    <property type="molecule type" value="Genomic_DNA"/>
</dbReference>
<proteinExistence type="predicted"/>
<sequence length="65" mass="7178">MCTVHTAECPVCRKEYLIFVALCQDSRPPTHDCPREVTIVPEEMREGGCPSPVCPNSLRGGCQVM</sequence>
<keyword evidence="2" id="KW-1185">Reference proteome</keyword>